<dbReference type="InterPro" id="IPR036390">
    <property type="entry name" value="WH_DNA-bd_sf"/>
</dbReference>
<dbReference type="InterPro" id="IPR018356">
    <property type="entry name" value="Tscrpt_reg_HTH_DeoR_CS"/>
</dbReference>
<dbReference type="InterPro" id="IPR037171">
    <property type="entry name" value="NagB/RpiA_transferase-like"/>
</dbReference>
<keyword evidence="3 6" id="KW-0238">DNA-binding</keyword>
<keyword evidence="7" id="KW-1185">Reference proteome</keyword>
<dbReference type="PROSITE" id="PS00894">
    <property type="entry name" value="HTH_DEOR_1"/>
    <property type="match status" value="1"/>
</dbReference>
<dbReference type="Pfam" id="PF00455">
    <property type="entry name" value="DeoRC"/>
    <property type="match status" value="1"/>
</dbReference>
<comment type="caution">
    <text evidence="6">The sequence shown here is derived from an EMBL/GenBank/DDBJ whole genome shotgun (WGS) entry which is preliminary data.</text>
</comment>
<name>A0ABU3PEW9_9BURK</name>
<sequence>MWLHERHKKIIALLNERQRLSTEMFAAELRVSRETVRRDLIELEQSGQLSRVHGGAIPNQAPAEPSYVERSRLFQAEKLAIAKRAVQLVTRGQCCFIDAGSTTHALAHELAKCEQLQVITNSVDVAAALSRNASLEVLLLGGRLESDVPATYGEQTIAEIKRFQVDLALISPVAISADGGAMDYAWHEACVARAMLAQAKTRVLMADANKLGVQSRVQICSTQAIDVLVTDGRAEPAQLAELRAGGVGEILQAAP</sequence>
<dbReference type="InterPro" id="IPR001034">
    <property type="entry name" value="DeoR_HTH"/>
</dbReference>
<dbReference type="PANTHER" id="PTHR30363">
    <property type="entry name" value="HTH-TYPE TRANSCRIPTIONAL REGULATOR SRLR-RELATED"/>
    <property type="match status" value="1"/>
</dbReference>
<keyword evidence="2" id="KW-0805">Transcription regulation</keyword>
<dbReference type="InterPro" id="IPR036388">
    <property type="entry name" value="WH-like_DNA-bd_sf"/>
</dbReference>
<dbReference type="SMART" id="SM01134">
    <property type="entry name" value="DeoRC"/>
    <property type="match status" value="1"/>
</dbReference>
<organism evidence="6 7">
    <name type="scientific">Roseateles aquae</name>
    <dbReference type="NCBI Taxonomy" id="3077235"/>
    <lineage>
        <taxon>Bacteria</taxon>
        <taxon>Pseudomonadati</taxon>
        <taxon>Pseudomonadota</taxon>
        <taxon>Betaproteobacteria</taxon>
        <taxon>Burkholderiales</taxon>
        <taxon>Sphaerotilaceae</taxon>
        <taxon>Roseateles</taxon>
    </lineage>
</organism>
<dbReference type="Pfam" id="PF08220">
    <property type="entry name" value="HTH_DeoR"/>
    <property type="match status" value="1"/>
</dbReference>
<dbReference type="Gene3D" id="1.10.10.10">
    <property type="entry name" value="Winged helix-like DNA-binding domain superfamily/Winged helix DNA-binding domain"/>
    <property type="match status" value="1"/>
</dbReference>
<reference evidence="6" key="1">
    <citation type="submission" date="2023-09" db="EMBL/GenBank/DDBJ databases">
        <title>Paucibacter sp. APW11 Genome sequencing and assembly.</title>
        <authorList>
            <person name="Kim I."/>
        </authorList>
    </citation>
    <scope>NUCLEOTIDE SEQUENCE</scope>
    <source>
        <strain evidence="6">APW11</strain>
    </source>
</reference>
<evidence type="ECO:0000256" key="1">
    <source>
        <dbReference type="ARBA" id="ARBA00022491"/>
    </source>
</evidence>
<dbReference type="SUPFAM" id="SSF46785">
    <property type="entry name" value="Winged helix' DNA-binding domain"/>
    <property type="match status" value="1"/>
</dbReference>
<dbReference type="Gene3D" id="3.40.50.1360">
    <property type="match status" value="1"/>
</dbReference>
<dbReference type="GO" id="GO:0003677">
    <property type="term" value="F:DNA binding"/>
    <property type="evidence" value="ECO:0007669"/>
    <property type="project" value="UniProtKB-KW"/>
</dbReference>
<feature type="domain" description="HTH deoR-type" evidence="5">
    <location>
        <begin position="3"/>
        <end position="58"/>
    </location>
</feature>
<dbReference type="Proteomes" id="UP001246372">
    <property type="component" value="Unassembled WGS sequence"/>
</dbReference>
<dbReference type="SMART" id="SM00420">
    <property type="entry name" value="HTH_DEOR"/>
    <property type="match status" value="1"/>
</dbReference>
<dbReference type="PRINTS" id="PR00037">
    <property type="entry name" value="HTHLACR"/>
</dbReference>
<dbReference type="InterPro" id="IPR050313">
    <property type="entry name" value="Carb_Metab_HTH_regulators"/>
</dbReference>
<dbReference type="EMBL" id="JAVXZY010000008">
    <property type="protein sequence ID" value="MDT9001135.1"/>
    <property type="molecule type" value="Genomic_DNA"/>
</dbReference>
<evidence type="ECO:0000313" key="6">
    <source>
        <dbReference type="EMBL" id="MDT9001135.1"/>
    </source>
</evidence>
<dbReference type="SUPFAM" id="SSF100950">
    <property type="entry name" value="NagB/RpiA/CoA transferase-like"/>
    <property type="match status" value="1"/>
</dbReference>
<gene>
    <name evidence="6" type="ORF">RQP53_17790</name>
</gene>
<accession>A0ABU3PEW9</accession>
<keyword evidence="4" id="KW-0804">Transcription</keyword>
<dbReference type="PROSITE" id="PS51000">
    <property type="entry name" value="HTH_DEOR_2"/>
    <property type="match status" value="1"/>
</dbReference>
<dbReference type="PANTHER" id="PTHR30363:SF4">
    <property type="entry name" value="GLYCEROL-3-PHOSPHATE REGULON REPRESSOR"/>
    <property type="match status" value="1"/>
</dbReference>
<dbReference type="InterPro" id="IPR014036">
    <property type="entry name" value="DeoR-like_C"/>
</dbReference>
<keyword evidence="1" id="KW-0678">Repressor</keyword>
<dbReference type="RefSeq" id="WP_315652023.1">
    <property type="nucleotide sequence ID" value="NZ_JAVXZY010000008.1"/>
</dbReference>
<evidence type="ECO:0000256" key="4">
    <source>
        <dbReference type="ARBA" id="ARBA00023163"/>
    </source>
</evidence>
<evidence type="ECO:0000256" key="2">
    <source>
        <dbReference type="ARBA" id="ARBA00023015"/>
    </source>
</evidence>
<protein>
    <submittedName>
        <fullName evidence="6">DeoR/GlpR family DNA-binding transcription regulator</fullName>
    </submittedName>
</protein>
<evidence type="ECO:0000313" key="7">
    <source>
        <dbReference type="Proteomes" id="UP001246372"/>
    </source>
</evidence>
<proteinExistence type="predicted"/>
<evidence type="ECO:0000259" key="5">
    <source>
        <dbReference type="PROSITE" id="PS51000"/>
    </source>
</evidence>
<evidence type="ECO:0000256" key="3">
    <source>
        <dbReference type="ARBA" id="ARBA00023125"/>
    </source>
</evidence>